<dbReference type="GO" id="GO:0000445">
    <property type="term" value="C:THO complex part of transcription export complex"/>
    <property type="evidence" value="ECO:0000318"/>
    <property type="project" value="GO_Central"/>
</dbReference>
<dbReference type="Proteomes" id="UP000006727">
    <property type="component" value="Chromosome 7"/>
</dbReference>
<dbReference type="Pfam" id="PF09766">
    <property type="entry name" value="FmiP_Thoc5"/>
    <property type="match status" value="1"/>
</dbReference>
<dbReference type="PANTHER" id="PTHR13375">
    <property type="entry name" value="FMS INTERACTING PROTEIN"/>
    <property type="match status" value="1"/>
</dbReference>
<evidence type="ECO:0000256" key="2">
    <source>
        <dbReference type="ARBA" id="ARBA00008044"/>
    </source>
</evidence>
<feature type="region of interest" description="Disordered" evidence="4">
    <location>
        <begin position="276"/>
        <end position="317"/>
    </location>
</feature>
<dbReference type="InterPro" id="IPR019163">
    <property type="entry name" value="THO_Thoc5"/>
</dbReference>
<name>A0A2K1KD30_PHYPA</name>
<dbReference type="Gramene" id="Pp3c7_25670V3.2">
    <property type="protein sequence ID" value="Pp3c7_25670V3.2"/>
    <property type="gene ID" value="Pp3c7_25670"/>
</dbReference>
<feature type="compositionally biased region" description="Polar residues" evidence="4">
    <location>
        <begin position="496"/>
        <end position="524"/>
    </location>
</feature>
<reference evidence="5 7" key="1">
    <citation type="journal article" date="2008" name="Science">
        <title>The Physcomitrella genome reveals evolutionary insights into the conquest of land by plants.</title>
        <authorList>
            <person name="Rensing S."/>
            <person name="Lang D."/>
            <person name="Zimmer A."/>
            <person name="Terry A."/>
            <person name="Salamov A."/>
            <person name="Shapiro H."/>
            <person name="Nishiyama T."/>
            <person name="Perroud P.-F."/>
            <person name="Lindquist E."/>
            <person name="Kamisugi Y."/>
            <person name="Tanahashi T."/>
            <person name="Sakakibara K."/>
            <person name="Fujita T."/>
            <person name="Oishi K."/>
            <person name="Shin-I T."/>
            <person name="Kuroki Y."/>
            <person name="Toyoda A."/>
            <person name="Suzuki Y."/>
            <person name="Hashimoto A."/>
            <person name="Yamaguchi K."/>
            <person name="Sugano A."/>
            <person name="Kohara Y."/>
            <person name="Fujiyama A."/>
            <person name="Anterola A."/>
            <person name="Aoki S."/>
            <person name="Ashton N."/>
            <person name="Barbazuk W.B."/>
            <person name="Barker E."/>
            <person name="Bennetzen J."/>
            <person name="Bezanilla M."/>
            <person name="Blankenship R."/>
            <person name="Cho S.H."/>
            <person name="Dutcher S."/>
            <person name="Estelle M."/>
            <person name="Fawcett J.A."/>
            <person name="Gundlach H."/>
            <person name="Hanada K."/>
            <person name="Heyl A."/>
            <person name="Hicks K.A."/>
            <person name="Hugh J."/>
            <person name="Lohr M."/>
            <person name="Mayer K."/>
            <person name="Melkozernov A."/>
            <person name="Murata T."/>
            <person name="Nelson D."/>
            <person name="Pils B."/>
            <person name="Prigge M."/>
            <person name="Reiss B."/>
            <person name="Renner T."/>
            <person name="Rombauts S."/>
            <person name="Rushton P."/>
            <person name="Sanderfoot A."/>
            <person name="Schween G."/>
            <person name="Shiu S.-H."/>
            <person name="Stueber K."/>
            <person name="Theodoulou F.L."/>
            <person name="Tu H."/>
            <person name="Van de Peer Y."/>
            <person name="Verrier P.J."/>
            <person name="Waters E."/>
            <person name="Wood A."/>
            <person name="Yang L."/>
            <person name="Cove D."/>
            <person name="Cuming A."/>
            <person name="Hasebe M."/>
            <person name="Lucas S."/>
            <person name="Mishler D.B."/>
            <person name="Reski R."/>
            <person name="Grigoriev I."/>
            <person name="Quatrano R.S."/>
            <person name="Boore J.L."/>
        </authorList>
    </citation>
    <scope>NUCLEOTIDE SEQUENCE [LARGE SCALE GENOMIC DNA]</scope>
    <source>
        <strain evidence="6 7">cv. Gransden 2004</strain>
    </source>
</reference>
<accession>A0A2K1KD30</accession>
<evidence type="ECO:0000256" key="3">
    <source>
        <dbReference type="ARBA" id="ARBA00023242"/>
    </source>
</evidence>
<keyword evidence="3" id="KW-0539">Nucleus</keyword>
<comment type="subcellular location">
    <subcellularLocation>
        <location evidence="1">Nucleus</location>
    </subcellularLocation>
</comment>
<evidence type="ECO:0008006" key="8">
    <source>
        <dbReference type="Google" id="ProtNLM"/>
    </source>
</evidence>
<dbReference type="Gramene" id="Pp3c7_25670V3.1">
    <property type="protein sequence ID" value="Pp3c7_25670V3.1"/>
    <property type="gene ID" value="Pp3c7_25670"/>
</dbReference>
<evidence type="ECO:0000313" key="5">
    <source>
        <dbReference type="EMBL" id="PNR51684.1"/>
    </source>
</evidence>
<dbReference type="STRING" id="3218.A0A2K1KD30"/>
<dbReference type="FunCoup" id="A0A2K1KD30">
    <property type="interactions" value="4474"/>
</dbReference>
<dbReference type="OrthoDB" id="20582at2759"/>
<dbReference type="PANTHER" id="PTHR13375:SF3">
    <property type="entry name" value="THO COMPLEX SUBUNIT 5 HOMOLOG"/>
    <property type="match status" value="1"/>
</dbReference>
<dbReference type="EMBL" id="ABEU02000007">
    <property type="protein sequence ID" value="PNR51684.1"/>
    <property type="molecule type" value="Genomic_DNA"/>
</dbReference>
<protein>
    <recommendedName>
        <fullName evidence="8">THO complex subunit 5</fullName>
    </recommendedName>
</protein>
<dbReference type="KEGG" id="ppp:112284712"/>
<proteinExistence type="inferred from homology"/>
<feature type="region of interest" description="Disordered" evidence="4">
    <location>
        <begin position="670"/>
        <end position="689"/>
    </location>
</feature>
<evidence type="ECO:0000256" key="4">
    <source>
        <dbReference type="SAM" id="MobiDB-lite"/>
    </source>
</evidence>
<gene>
    <name evidence="6" type="primary">LOC112284712</name>
    <name evidence="5" type="ORF">PHYPA_010872</name>
</gene>
<dbReference type="GO" id="GO:0006406">
    <property type="term" value="P:mRNA export from nucleus"/>
    <property type="evidence" value="ECO:0000318"/>
    <property type="project" value="GO_Central"/>
</dbReference>
<dbReference type="GeneID" id="112284712"/>
<evidence type="ECO:0000256" key="1">
    <source>
        <dbReference type="ARBA" id="ARBA00004123"/>
    </source>
</evidence>
<feature type="region of interest" description="Disordered" evidence="4">
    <location>
        <begin position="492"/>
        <end position="629"/>
    </location>
</feature>
<sequence length="733" mass="82113">METTEKIEKMEKVEKASYEGVAKIRSNLEDLMARMLALKRDGQIIKGSVQMGEIVTEASVLFIDLRRENREILQEEDKIKLETEAAKAPIDQITLQLHNLLYEKNHYVKAIKTCKDFRSKYPDIDLVPEETFFQSAPQELQSDPALRDDSHKLMIQRLKFELYQRKELLKQKDILESRKKLLQGDIANRRKFLGTLASHLKTLKKATVPVQNQLGIPHTKRSKQDSLAELLPAPLYVFYTELLSHKEVFGEAIDLEIVGSSKDALTMAKQLALKEAGRKSAGSTGGRRDQEFAEDDDNQRQRKRAKKPHDKDALEKDNVYQSHPLTLTIHVYDEKQRGNKLLTLKVEFLTTLDVLCVGEEGTTLGGVSPAFSLANLFPNDPGLDLPTKASRLRAGFGFVFDAKRTLRPYKWVQYLGGKDSLPISPPQGKESRVYRQQHRVQNVLQHLRARKKAQIALKDQLDSLGKLRRPSVKSDSSLSWTSHTPKTILQAWAQVDSKNGKLSTNETSPTNRRPSNINSLTAESDTGKEDGELPSTGPTDMDVTMSNTKPAVDTSEIRRDVTEGADSMAVEGTEQGEDTAKEITSDETRATTGSEGETRQQDVEMAEAKAPNAEEETVLPSPENTPGARTFRAVLRRENGASGKRVELEAQVTIGVDYPTRAPEIRLRFLSGAPEKKPQPTSDGGGDSAMVQRDIRVVETEVNNVVPEKLPARERNYVLAHQILSLMGQFDKF</sequence>
<keyword evidence="7" id="KW-1185">Reference proteome</keyword>
<dbReference type="EnsemblPlants" id="Pp3c7_25670V3.1">
    <property type="protein sequence ID" value="Pp3c7_25670V3.1"/>
    <property type="gene ID" value="Pp3c7_25670"/>
</dbReference>
<evidence type="ECO:0000313" key="6">
    <source>
        <dbReference type="EnsemblPlants" id="Pp3c7_25670V3.1"/>
    </source>
</evidence>
<dbReference type="AlphaFoldDB" id="A0A2K1KD30"/>
<feature type="compositionally biased region" description="Basic and acidic residues" evidence="4">
    <location>
        <begin position="578"/>
        <end position="589"/>
    </location>
</feature>
<evidence type="ECO:0000313" key="7">
    <source>
        <dbReference type="Proteomes" id="UP000006727"/>
    </source>
</evidence>
<dbReference type="PaxDb" id="3218-PP1S97_116V6.1"/>
<reference evidence="6" key="3">
    <citation type="submission" date="2020-12" db="UniProtKB">
        <authorList>
            <consortium name="EnsemblPlants"/>
        </authorList>
    </citation>
    <scope>IDENTIFICATION</scope>
</reference>
<dbReference type="OMA" id="DRECKED"/>
<dbReference type="GO" id="GO:0003729">
    <property type="term" value="F:mRNA binding"/>
    <property type="evidence" value="ECO:0000318"/>
    <property type="project" value="GO_Central"/>
</dbReference>
<dbReference type="EnsemblPlants" id="Pp3c7_25670V3.2">
    <property type="protein sequence ID" value="Pp3c7_25670V3.2"/>
    <property type="gene ID" value="Pp3c7_25670"/>
</dbReference>
<dbReference type="RefSeq" id="XP_024380583.1">
    <property type="nucleotide sequence ID" value="XM_024524815.2"/>
</dbReference>
<comment type="similarity">
    <text evidence="2">Belongs to the THOC5 family.</text>
</comment>
<organism evidence="5">
    <name type="scientific">Physcomitrium patens</name>
    <name type="common">Spreading-leaved earth moss</name>
    <name type="synonym">Physcomitrella patens</name>
    <dbReference type="NCBI Taxonomy" id="3218"/>
    <lineage>
        <taxon>Eukaryota</taxon>
        <taxon>Viridiplantae</taxon>
        <taxon>Streptophyta</taxon>
        <taxon>Embryophyta</taxon>
        <taxon>Bryophyta</taxon>
        <taxon>Bryophytina</taxon>
        <taxon>Bryopsida</taxon>
        <taxon>Funariidae</taxon>
        <taxon>Funariales</taxon>
        <taxon>Funariaceae</taxon>
        <taxon>Physcomitrium</taxon>
    </lineage>
</organism>
<reference evidence="5 7" key="2">
    <citation type="journal article" date="2018" name="Plant J.">
        <title>The Physcomitrella patens chromosome-scale assembly reveals moss genome structure and evolution.</title>
        <authorList>
            <person name="Lang D."/>
            <person name="Ullrich K.K."/>
            <person name="Murat F."/>
            <person name="Fuchs J."/>
            <person name="Jenkins J."/>
            <person name="Haas F.B."/>
            <person name="Piednoel M."/>
            <person name="Gundlach H."/>
            <person name="Van Bel M."/>
            <person name="Meyberg R."/>
            <person name="Vives C."/>
            <person name="Morata J."/>
            <person name="Symeonidi A."/>
            <person name="Hiss M."/>
            <person name="Muchero W."/>
            <person name="Kamisugi Y."/>
            <person name="Saleh O."/>
            <person name="Blanc G."/>
            <person name="Decker E.L."/>
            <person name="van Gessel N."/>
            <person name="Grimwood J."/>
            <person name="Hayes R.D."/>
            <person name="Graham S.W."/>
            <person name="Gunter L.E."/>
            <person name="McDaniel S.F."/>
            <person name="Hoernstein S.N.W."/>
            <person name="Larsson A."/>
            <person name="Li F.W."/>
            <person name="Perroud P.F."/>
            <person name="Phillips J."/>
            <person name="Ranjan P."/>
            <person name="Rokshar D.S."/>
            <person name="Rothfels C.J."/>
            <person name="Schneider L."/>
            <person name="Shu S."/>
            <person name="Stevenson D.W."/>
            <person name="Thummler F."/>
            <person name="Tillich M."/>
            <person name="Villarreal Aguilar J.C."/>
            <person name="Widiez T."/>
            <person name="Wong G.K."/>
            <person name="Wymore A."/>
            <person name="Zhang Y."/>
            <person name="Zimmer A.D."/>
            <person name="Quatrano R.S."/>
            <person name="Mayer K.F.X."/>
            <person name="Goodstein D."/>
            <person name="Casacuberta J.M."/>
            <person name="Vandepoele K."/>
            <person name="Reski R."/>
            <person name="Cuming A.C."/>
            <person name="Tuskan G.A."/>
            <person name="Maumus F."/>
            <person name="Salse J."/>
            <person name="Schmutz J."/>
            <person name="Rensing S.A."/>
        </authorList>
    </citation>
    <scope>NUCLEOTIDE SEQUENCE [LARGE SCALE GENOMIC DNA]</scope>
    <source>
        <strain evidence="6 7">cv. Gransden 2004</strain>
    </source>
</reference>